<dbReference type="InterPro" id="IPR035069">
    <property type="entry name" value="TTHA1013/TTHA0281-like"/>
</dbReference>
<dbReference type="Proteomes" id="UP000594688">
    <property type="component" value="Chromosome"/>
</dbReference>
<organism evidence="1 2">
    <name type="scientific">Candidatus Nitronauta litoralis</name>
    <dbReference type="NCBI Taxonomy" id="2705533"/>
    <lineage>
        <taxon>Bacteria</taxon>
        <taxon>Pseudomonadati</taxon>
        <taxon>Nitrospinota/Tectimicrobiota group</taxon>
        <taxon>Nitrospinota</taxon>
        <taxon>Nitrospinia</taxon>
        <taxon>Nitrospinales</taxon>
        <taxon>Nitrospinaceae</taxon>
        <taxon>Candidatus Nitronauta</taxon>
    </lineage>
</organism>
<dbReference type="EMBL" id="CP048685">
    <property type="protein sequence ID" value="QPJ62288.1"/>
    <property type="molecule type" value="Genomic_DNA"/>
</dbReference>
<name>A0A7T0BWQ2_9BACT</name>
<reference evidence="1 2" key="1">
    <citation type="submission" date="2020-02" db="EMBL/GenBank/DDBJ databases">
        <title>Genomic and physiological characterization of two novel Nitrospinaceae genera.</title>
        <authorList>
            <person name="Mueller A.J."/>
            <person name="Jung M.-Y."/>
            <person name="Strachan C.R."/>
            <person name="Herbold C.W."/>
            <person name="Kirkegaard R.H."/>
            <person name="Daims H."/>
        </authorList>
    </citation>
    <scope>NUCLEOTIDE SEQUENCE [LARGE SCALE GENOMIC DNA]</scope>
    <source>
        <strain evidence="1">EB</strain>
    </source>
</reference>
<dbReference type="Gene3D" id="3.30.160.250">
    <property type="match status" value="1"/>
</dbReference>
<evidence type="ECO:0000313" key="1">
    <source>
        <dbReference type="EMBL" id="QPJ62288.1"/>
    </source>
</evidence>
<evidence type="ECO:0000313" key="2">
    <source>
        <dbReference type="Proteomes" id="UP000594688"/>
    </source>
</evidence>
<dbReference type="InterPro" id="IPR051404">
    <property type="entry name" value="TA_system_antitoxin"/>
</dbReference>
<accession>A0A7T0BWQ2</accession>
<gene>
    <name evidence="1" type="ORF">G3M70_10570</name>
</gene>
<dbReference type="AlphaFoldDB" id="A0A7T0BWQ2"/>
<dbReference type="PANTHER" id="PTHR34504:SF2">
    <property type="entry name" value="UPF0150 PROTEIN SSL0259"/>
    <property type="match status" value="1"/>
</dbReference>
<dbReference type="PANTHER" id="PTHR34504">
    <property type="entry name" value="ANTITOXIN HICB"/>
    <property type="match status" value="1"/>
</dbReference>
<dbReference type="KEGG" id="nli:G3M70_10570"/>
<dbReference type="SUPFAM" id="SSF143100">
    <property type="entry name" value="TTHA1013/TTHA0281-like"/>
    <property type="match status" value="1"/>
</dbReference>
<protein>
    <submittedName>
        <fullName evidence="1">Type II toxin-antitoxin system HicB family antitoxin</fullName>
    </submittedName>
</protein>
<sequence>MKKDHRLFSKNISPEELNVIVEIDDEGFYVASVVELPGCHTLAKSFEGLMNRLKEAVSLYIDVEGPPEMPSRFVGAFRIPI</sequence>
<proteinExistence type="predicted"/>